<dbReference type="GO" id="GO:0033116">
    <property type="term" value="C:endoplasmic reticulum-Golgi intermediate compartment membrane"/>
    <property type="evidence" value="ECO:0007669"/>
    <property type="project" value="TreeGrafter"/>
</dbReference>
<evidence type="ECO:0000256" key="5">
    <source>
        <dbReference type="ARBA" id="ARBA00023203"/>
    </source>
</evidence>
<dbReference type="GO" id="GO:0003779">
    <property type="term" value="F:actin binding"/>
    <property type="evidence" value="ECO:0007669"/>
    <property type="project" value="UniProtKB-KW"/>
</dbReference>
<dbReference type="GO" id="GO:0006888">
    <property type="term" value="P:endoplasmic reticulum to Golgi vesicle-mediated transport"/>
    <property type="evidence" value="ECO:0007669"/>
    <property type="project" value="TreeGrafter"/>
</dbReference>
<keyword evidence="10" id="KW-1185">Reference proteome</keyword>
<dbReference type="STRING" id="623744.A0A553RPE7"/>
<proteinExistence type="predicted"/>
<dbReference type="Pfam" id="PF15871">
    <property type="entry name" value="JMY"/>
    <property type="match status" value="1"/>
</dbReference>
<dbReference type="InterPro" id="IPR031738">
    <property type="entry name" value="JMY/WHAMM"/>
</dbReference>
<reference evidence="9 10" key="1">
    <citation type="journal article" date="2019" name="Sci. Data">
        <title>Hybrid genome assembly and annotation of Danionella translucida.</title>
        <authorList>
            <person name="Kadobianskyi M."/>
            <person name="Schulze L."/>
            <person name="Schuelke M."/>
            <person name="Judkewitz B."/>
        </authorList>
    </citation>
    <scope>NUCLEOTIDE SEQUENCE [LARGE SCALE GENOMIC DNA]</scope>
    <source>
        <strain evidence="9 10">Bolton</strain>
    </source>
</reference>
<dbReference type="EMBL" id="SRMA01001742">
    <property type="protein sequence ID" value="TRZ04048.1"/>
    <property type="molecule type" value="Genomic_DNA"/>
</dbReference>
<dbReference type="Pfam" id="PF15920">
    <property type="entry name" value="WHAMM-JMY_N"/>
    <property type="match status" value="1"/>
</dbReference>
<dbReference type="InterPro" id="IPR031808">
    <property type="entry name" value="JMY/WHAMM_N"/>
</dbReference>
<dbReference type="PANTHER" id="PTHR23330:SF6">
    <property type="entry name" value="WASP HOMOLOG-ASSOCIATED PROTEIN WITH ACTIN, MEMBRANES AND MICROTUBULES"/>
    <property type="match status" value="1"/>
</dbReference>
<keyword evidence="3" id="KW-0963">Cytoplasm</keyword>
<dbReference type="OrthoDB" id="6284683at2759"/>
<comment type="subcellular location">
    <subcellularLocation>
        <location evidence="2">Cytoplasm</location>
    </subcellularLocation>
    <subcellularLocation>
        <location evidence="1">Endomembrane system</location>
    </subcellularLocation>
</comment>
<evidence type="ECO:0000313" key="9">
    <source>
        <dbReference type="EMBL" id="TRZ04048.1"/>
    </source>
</evidence>
<evidence type="ECO:0000259" key="8">
    <source>
        <dbReference type="Pfam" id="PF15920"/>
    </source>
</evidence>
<dbReference type="AlphaFoldDB" id="A0A553RPE7"/>
<evidence type="ECO:0000256" key="6">
    <source>
        <dbReference type="SAM" id="Coils"/>
    </source>
</evidence>
<comment type="caution">
    <text evidence="9">The sequence shown here is derived from an EMBL/GenBank/DDBJ whole genome shotgun (WGS) entry which is preliminary data.</text>
</comment>
<dbReference type="Proteomes" id="UP000316079">
    <property type="component" value="Unassembled WGS sequence"/>
</dbReference>
<name>A0A553RPE7_9TELE</name>
<evidence type="ECO:0000256" key="1">
    <source>
        <dbReference type="ARBA" id="ARBA00004308"/>
    </source>
</evidence>
<dbReference type="GO" id="GO:0071933">
    <property type="term" value="F:Arp2/3 complex binding"/>
    <property type="evidence" value="ECO:0007669"/>
    <property type="project" value="TreeGrafter"/>
</dbReference>
<gene>
    <name evidence="9" type="ORF">DNTS_026610</name>
</gene>
<dbReference type="GO" id="GO:0034314">
    <property type="term" value="P:Arp2/3 complex-mediated actin nucleation"/>
    <property type="evidence" value="ECO:0007669"/>
    <property type="project" value="TreeGrafter"/>
</dbReference>
<accession>A0A553RPE7</accession>
<dbReference type="PANTHER" id="PTHR23330">
    <property type="entry name" value="P300 TRANSCRIPTIONAL COFACTOR JMY-RELATED"/>
    <property type="match status" value="1"/>
</dbReference>
<evidence type="ECO:0000256" key="2">
    <source>
        <dbReference type="ARBA" id="ARBA00004496"/>
    </source>
</evidence>
<organism evidence="9 10">
    <name type="scientific">Danionella cerebrum</name>
    <dbReference type="NCBI Taxonomy" id="2873325"/>
    <lineage>
        <taxon>Eukaryota</taxon>
        <taxon>Metazoa</taxon>
        <taxon>Chordata</taxon>
        <taxon>Craniata</taxon>
        <taxon>Vertebrata</taxon>
        <taxon>Euteleostomi</taxon>
        <taxon>Actinopterygii</taxon>
        <taxon>Neopterygii</taxon>
        <taxon>Teleostei</taxon>
        <taxon>Ostariophysi</taxon>
        <taxon>Cypriniformes</taxon>
        <taxon>Danionidae</taxon>
        <taxon>Danioninae</taxon>
        <taxon>Danionella</taxon>
    </lineage>
</organism>
<sequence length="449" mass="52009">ALHFLVEWNEVERKFAVTCQDRTLQRRGDASGSRAGLFSNTRLRGLHAQLSGFHPELVPFFPELTCFSEPSVWELLFSGATQHDERDPQADAVCRWLERYLSRAVDACGRRIVLDALFSSTEEEEEEEEDASEYCENLQELRSRAARDAVTRARDRLGDRCLRYETLGPKRVSELETELNQWRRRGEEATHSIQELTAEYFKESACALTGMLKQMEQDRKRFGSASWALATPRVENLKLLLAKETLQHMRAREMCLKRRRDTVHQQMSGVPEAEGVCVLSELELQYYDTQLQLHDCRLEILRNQELLIHTRMLSMRREIRELQEQVVYYDTCQDPQELQDVEVCLSPAHSELESQLKHLEKQRGEISSRRAYLRNQRVRVGSGVCDASFLLLHERSRVRCVQALCSHARVQHQASPSHRSELQQRHHAAQLVSNPLLPRQPHHPTAAAH</sequence>
<feature type="non-terminal residue" evidence="9">
    <location>
        <position position="1"/>
    </location>
</feature>
<feature type="domain" description="JMY/WHAMM middle" evidence="7">
    <location>
        <begin position="162"/>
        <end position="339"/>
    </location>
</feature>
<evidence type="ECO:0000256" key="4">
    <source>
        <dbReference type="ARBA" id="ARBA00023054"/>
    </source>
</evidence>
<feature type="domain" description="JMY/WHAMM N-terminal" evidence="8">
    <location>
        <begin position="2"/>
        <end position="127"/>
    </location>
</feature>
<feature type="coiled-coil region" evidence="6">
    <location>
        <begin position="172"/>
        <end position="199"/>
    </location>
</feature>
<protein>
    <submittedName>
        <fullName evidence="9">Uncharacterized protein</fullName>
    </submittedName>
</protein>
<keyword evidence="4 6" id="KW-0175">Coiled coil</keyword>
<dbReference type="GO" id="GO:0012505">
    <property type="term" value="C:endomembrane system"/>
    <property type="evidence" value="ECO:0007669"/>
    <property type="project" value="UniProtKB-SubCell"/>
</dbReference>
<keyword evidence="5" id="KW-0009">Actin-binding</keyword>
<evidence type="ECO:0000256" key="3">
    <source>
        <dbReference type="ARBA" id="ARBA00022490"/>
    </source>
</evidence>
<evidence type="ECO:0000313" key="10">
    <source>
        <dbReference type="Proteomes" id="UP000316079"/>
    </source>
</evidence>
<evidence type="ECO:0000259" key="7">
    <source>
        <dbReference type="Pfam" id="PF15871"/>
    </source>
</evidence>